<dbReference type="PANTHER" id="PTHR43071">
    <property type="entry name" value="2-AMINO-4-HYDROXY-6-HYDROXYMETHYLDIHYDROPTERIDINE PYROPHOSPHOKINASE"/>
    <property type="match status" value="1"/>
</dbReference>
<name>A0A8H9I433_9GAMM</name>
<dbReference type="PROSITE" id="PS00794">
    <property type="entry name" value="HPPK"/>
    <property type="match status" value="1"/>
</dbReference>
<organism evidence="14 15">
    <name type="scientific">Vreelandella hamiltonii</name>
    <dbReference type="NCBI Taxonomy" id="502829"/>
    <lineage>
        <taxon>Bacteria</taxon>
        <taxon>Pseudomonadati</taxon>
        <taxon>Pseudomonadota</taxon>
        <taxon>Gammaproteobacteria</taxon>
        <taxon>Oceanospirillales</taxon>
        <taxon>Halomonadaceae</taxon>
        <taxon>Vreelandella</taxon>
    </lineage>
</organism>
<evidence type="ECO:0000313" key="14">
    <source>
        <dbReference type="EMBL" id="GGW28277.1"/>
    </source>
</evidence>
<dbReference type="SUPFAM" id="SSF55083">
    <property type="entry name" value="6-hydroxymethyl-7,8-dihydropterin pyrophosphokinase, HPPK"/>
    <property type="match status" value="1"/>
</dbReference>
<keyword evidence="6" id="KW-0547">Nucleotide-binding</keyword>
<evidence type="ECO:0000256" key="1">
    <source>
        <dbReference type="ARBA" id="ARBA00005051"/>
    </source>
</evidence>
<evidence type="ECO:0000256" key="4">
    <source>
        <dbReference type="ARBA" id="ARBA00016218"/>
    </source>
</evidence>
<keyword evidence="5" id="KW-0808">Transferase</keyword>
<reference evidence="15" key="1">
    <citation type="journal article" date="2019" name="Int. J. Syst. Evol. Microbiol.">
        <title>The Global Catalogue of Microorganisms (GCM) 10K type strain sequencing project: providing services to taxonomists for standard genome sequencing and annotation.</title>
        <authorList>
            <consortium name="The Broad Institute Genomics Platform"/>
            <consortium name="The Broad Institute Genome Sequencing Center for Infectious Disease"/>
            <person name="Wu L."/>
            <person name="Ma J."/>
        </authorList>
    </citation>
    <scope>NUCLEOTIDE SEQUENCE [LARGE SCALE GENOMIC DNA]</scope>
    <source>
        <strain evidence="15">KCTC 22154</strain>
    </source>
</reference>
<dbReference type="InterPro" id="IPR035907">
    <property type="entry name" value="Hppk_sf"/>
</dbReference>
<dbReference type="NCBIfam" id="TIGR01498">
    <property type="entry name" value="folK"/>
    <property type="match status" value="1"/>
</dbReference>
<evidence type="ECO:0000256" key="9">
    <source>
        <dbReference type="ARBA" id="ARBA00022909"/>
    </source>
</evidence>
<comment type="similarity">
    <text evidence="2">Belongs to the HPPK family.</text>
</comment>
<keyword evidence="15" id="KW-1185">Reference proteome</keyword>
<comment type="function">
    <text evidence="10">Catalyzes the transfer of pyrophosphate from adenosine triphosphate (ATP) to 6-hydroxymethyl-7,8-dihydropterin, an enzymatic step in folate biosynthesis pathway.</text>
</comment>
<feature type="domain" description="7,8-dihydro-6-hydroxymethylpterin-pyrophosphokinase" evidence="13">
    <location>
        <begin position="121"/>
        <end position="132"/>
    </location>
</feature>
<sequence length="172" mass="18869">MPLVSRGQVEKGGGYVSTETVFLLKSRGLAMTAIASHECIISLGTNIEPEHHFAQALEILSRECELVARSEAVRTAPVGFQQQPDFLNAALVVRTSQTRDAFKAYLRDVEQRLGRVRGPIKSGPRTMDLDIVAWDGEVVDEGYFQYDYVRGPVDAVLASCHRALGGQAPQQP</sequence>
<accession>A0A8H9I433</accession>
<evidence type="ECO:0000259" key="13">
    <source>
        <dbReference type="PROSITE" id="PS00794"/>
    </source>
</evidence>
<dbReference type="CDD" id="cd00483">
    <property type="entry name" value="HPPK"/>
    <property type="match status" value="1"/>
</dbReference>
<gene>
    <name evidence="14" type="ORF">GCM10007157_20660</name>
</gene>
<evidence type="ECO:0000256" key="5">
    <source>
        <dbReference type="ARBA" id="ARBA00022679"/>
    </source>
</evidence>
<keyword evidence="8" id="KW-0067">ATP-binding</keyword>
<dbReference type="AlphaFoldDB" id="A0A8H9I433"/>
<evidence type="ECO:0000256" key="7">
    <source>
        <dbReference type="ARBA" id="ARBA00022777"/>
    </source>
</evidence>
<protein>
    <recommendedName>
        <fullName evidence="4">2-amino-4-hydroxy-6-hydroxymethyldihydropteridine pyrophosphokinase</fullName>
        <ecNumber evidence="3">2.7.6.3</ecNumber>
    </recommendedName>
    <alternativeName>
        <fullName evidence="11">6-hydroxymethyl-7,8-dihydropterin pyrophosphokinase</fullName>
    </alternativeName>
    <alternativeName>
        <fullName evidence="12">7,8-dihydro-6-hydroxymethylpterin-pyrophosphokinase</fullName>
    </alternativeName>
</protein>
<dbReference type="Proteomes" id="UP000623776">
    <property type="component" value="Unassembled WGS sequence"/>
</dbReference>
<dbReference type="PANTHER" id="PTHR43071:SF1">
    <property type="entry name" value="2-AMINO-4-HYDROXY-6-HYDROXYMETHYLDIHYDROPTERIDINE PYROPHOSPHOKINASE"/>
    <property type="match status" value="1"/>
</dbReference>
<comment type="caution">
    <text evidence="14">The sequence shown here is derived from an EMBL/GenBank/DDBJ whole genome shotgun (WGS) entry which is preliminary data.</text>
</comment>
<proteinExistence type="inferred from homology"/>
<dbReference type="GO" id="GO:0046654">
    <property type="term" value="P:tetrahydrofolate biosynthetic process"/>
    <property type="evidence" value="ECO:0007669"/>
    <property type="project" value="UniProtKB-UniPathway"/>
</dbReference>
<evidence type="ECO:0000256" key="12">
    <source>
        <dbReference type="ARBA" id="ARBA00033413"/>
    </source>
</evidence>
<dbReference type="InterPro" id="IPR000550">
    <property type="entry name" value="Hppk"/>
</dbReference>
<evidence type="ECO:0000256" key="8">
    <source>
        <dbReference type="ARBA" id="ARBA00022840"/>
    </source>
</evidence>
<evidence type="ECO:0000256" key="3">
    <source>
        <dbReference type="ARBA" id="ARBA00013253"/>
    </source>
</evidence>
<dbReference type="GO" id="GO:0003848">
    <property type="term" value="F:2-amino-4-hydroxy-6-hydroxymethyldihydropteridine diphosphokinase activity"/>
    <property type="evidence" value="ECO:0007669"/>
    <property type="project" value="UniProtKB-EC"/>
</dbReference>
<dbReference type="EC" id="2.7.6.3" evidence="3"/>
<evidence type="ECO:0000256" key="10">
    <source>
        <dbReference type="ARBA" id="ARBA00029409"/>
    </source>
</evidence>
<dbReference type="Gene3D" id="3.30.70.560">
    <property type="entry name" value="7,8-Dihydro-6-hydroxymethylpterin-pyrophosphokinase HPPK"/>
    <property type="match status" value="1"/>
</dbReference>
<dbReference type="GO" id="GO:0046656">
    <property type="term" value="P:folic acid biosynthetic process"/>
    <property type="evidence" value="ECO:0007669"/>
    <property type="project" value="UniProtKB-KW"/>
</dbReference>
<dbReference type="EMBL" id="BMXN01000010">
    <property type="protein sequence ID" value="GGW28277.1"/>
    <property type="molecule type" value="Genomic_DNA"/>
</dbReference>
<evidence type="ECO:0000256" key="2">
    <source>
        <dbReference type="ARBA" id="ARBA00005810"/>
    </source>
</evidence>
<keyword evidence="7" id="KW-0418">Kinase</keyword>
<dbReference type="GO" id="GO:0005524">
    <property type="term" value="F:ATP binding"/>
    <property type="evidence" value="ECO:0007669"/>
    <property type="project" value="UniProtKB-KW"/>
</dbReference>
<dbReference type="GO" id="GO:0016301">
    <property type="term" value="F:kinase activity"/>
    <property type="evidence" value="ECO:0007669"/>
    <property type="project" value="UniProtKB-KW"/>
</dbReference>
<dbReference type="Pfam" id="PF01288">
    <property type="entry name" value="HPPK"/>
    <property type="match status" value="1"/>
</dbReference>
<comment type="pathway">
    <text evidence="1">Cofactor biosynthesis; tetrahydrofolate biosynthesis; 2-amino-4-hydroxy-6-hydroxymethyl-7,8-dihydropteridine diphosphate from 7,8-dihydroneopterin triphosphate: step 4/4.</text>
</comment>
<keyword evidence="9" id="KW-0289">Folate biosynthesis</keyword>
<evidence type="ECO:0000313" key="15">
    <source>
        <dbReference type="Proteomes" id="UP000623776"/>
    </source>
</evidence>
<evidence type="ECO:0000256" key="11">
    <source>
        <dbReference type="ARBA" id="ARBA00029766"/>
    </source>
</evidence>
<dbReference type="UniPathway" id="UPA00077">
    <property type="reaction ID" value="UER00155"/>
</dbReference>
<evidence type="ECO:0000256" key="6">
    <source>
        <dbReference type="ARBA" id="ARBA00022741"/>
    </source>
</evidence>